<organism evidence="2 3">
    <name type="scientific">Pristionchus fissidentatus</name>
    <dbReference type="NCBI Taxonomy" id="1538716"/>
    <lineage>
        <taxon>Eukaryota</taxon>
        <taxon>Metazoa</taxon>
        <taxon>Ecdysozoa</taxon>
        <taxon>Nematoda</taxon>
        <taxon>Chromadorea</taxon>
        <taxon>Rhabditida</taxon>
        <taxon>Rhabditina</taxon>
        <taxon>Diplogasteromorpha</taxon>
        <taxon>Diplogasteroidea</taxon>
        <taxon>Neodiplogasteridae</taxon>
        <taxon>Pristionchus</taxon>
    </lineage>
</organism>
<accession>A0AAV5V0T3</accession>
<evidence type="ECO:0000256" key="1">
    <source>
        <dbReference type="SAM" id="Phobius"/>
    </source>
</evidence>
<evidence type="ECO:0000313" key="2">
    <source>
        <dbReference type="EMBL" id="GMT13147.1"/>
    </source>
</evidence>
<proteinExistence type="predicted"/>
<keyword evidence="3" id="KW-1185">Reference proteome</keyword>
<keyword evidence="1" id="KW-0472">Membrane</keyword>
<reference evidence="2" key="1">
    <citation type="submission" date="2023-10" db="EMBL/GenBank/DDBJ databases">
        <title>Genome assembly of Pristionchus species.</title>
        <authorList>
            <person name="Yoshida K."/>
            <person name="Sommer R.J."/>
        </authorList>
    </citation>
    <scope>NUCLEOTIDE SEQUENCE</scope>
    <source>
        <strain evidence="2">RS5133</strain>
    </source>
</reference>
<feature type="transmembrane region" description="Helical" evidence="1">
    <location>
        <begin position="47"/>
        <end position="64"/>
    </location>
</feature>
<protein>
    <submittedName>
        <fullName evidence="2">Uncharacterized protein</fullName>
    </submittedName>
</protein>
<sequence>FGCRTLRCCAMAAPSSRHTFVQYGHLIFGGGAGAGAFFSAFFPLTTFFLLLLSIFLFFMSFFLLSECLRSVSNRFIVSSPSILRSVSSSIESM</sequence>
<feature type="transmembrane region" description="Helical" evidence="1">
    <location>
        <begin position="20"/>
        <end position="41"/>
    </location>
</feature>
<feature type="non-terminal residue" evidence="2">
    <location>
        <position position="93"/>
    </location>
</feature>
<dbReference type="EMBL" id="BTSY01000002">
    <property type="protein sequence ID" value="GMT13147.1"/>
    <property type="molecule type" value="Genomic_DNA"/>
</dbReference>
<keyword evidence="1" id="KW-1133">Transmembrane helix</keyword>
<dbReference type="AlphaFoldDB" id="A0AAV5V0T3"/>
<gene>
    <name evidence="2" type="ORF">PFISCL1PPCAC_4444</name>
</gene>
<feature type="non-terminal residue" evidence="2">
    <location>
        <position position="1"/>
    </location>
</feature>
<evidence type="ECO:0000313" key="3">
    <source>
        <dbReference type="Proteomes" id="UP001432322"/>
    </source>
</evidence>
<name>A0AAV5V0T3_9BILA</name>
<keyword evidence="1" id="KW-0812">Transmembrane</keyword>
<comment type="caution">
    <text evidence="2">The sequence shown here is derived from an EMBL/GenBank/DDBJ whole genome shotgun (WGS) entry which is preliminary data.</text>
</comment>
<dbReference type="Proteomes" id="UP001432322">
    <property type="component" value="Unassembled WGS sequence"/>
</dbReference>